<accession>A0A0G4I2H1</accession>
<feature type="compositionally biased region" description="Acidic residues" evidence="1">
    <location>
        <begin position="512"/>
        <end position="522"/>
    </location>
</feature>
<evidence type="ECO:0000313" key="2">
    <source>
        <dbReference type="EMBL" id="CEM51133.1"/>
    </source>
</evidence>
<dbReference type="GO" id="GO:0035770">
    <property type="term" value="C:ribonucleoprotein granule"/>
    <property type="evidence" value="ECO:0007669"/>
    <property type="project" value="TreeGrafter"/>
</dbReference>
<dbReference type="SUPFAM" id="SSF53335">
    <property type="entry name" value="S-adenosyl-L-methionine-dependent methyltransferases"/>
    <property type="match status" value="1"/>
</dbReference>
<feature type="compositionally biased region" description="Basic and acidic residues" evidence="1">
    <location>
        <begin position="220"/>
        <end position="231"/>
    </location>
</feature>
<dbReference type="InterPro" id="IPR050870">
    <property type="entry name" value="FAST_kinase"/>
</dbReference>
<feature type="region of interest" description="Disordered" evidence="1">
    <location>
        <begin position="451"/>
        <end position="475"/>
    </location>
</feature>
<dbReference type="EMBL" id="CDMZ01004860">
    <property type="protein sequence ID" value="CEM51133.1"/>
    <property type="molecule type" value="Genomic_DNA"/>
</dbReference>
<evidence type="ECO:0000256" key="1">
    <source>
        <dbReference type="SAM" id="MobiDB-lite"/>
    </source>
</evidence>
<dbReference type="PANTHER" id="PTHR21228:SF40">
    <property type="entry name" value="LD45607P"/>
    <property type="match status" value="1"/>
</dbReference>
<gene>
    <name evidence="2" type="ORF">Cvel_10411</name>
</gene>
<dbReference type="InterPro" id="IPR019410">
    <property type="entry name" value="Methyltransf_16"/>
</dbReference>
<name>A0A0G4I2H1_9ALVE</name>
<reference evidence="2" key="1">
    <citation type="submission" date="2014-11" db="EMBL/GenBank/DDBJ databases">
        <authorList>
            <person name="Otto D Thomas"/>
            <person name="Naeem Raeece"/>
        </authorList>
    </citation>
    <scope>NUCLEOTIDE SEQUENCE</scope>
</reference>
<protein>
    <submittedName>
        <fullName evidence="2">Uncharacterized protein</fullName>
    </submittedName>
</protein>
<dbReference type="Pfam" id="PF10294">
    <property type="entry name" value="Methyltransf_16"/>
    <property type="match status" value="1"/>
</dbReference>
<dbReference type="GO" id="GO:0003723">
    <property type="term" value="F:RNA binding"/>
    <property type="evidence" value="ECO:0007669"/>
    <property type="project" value="TreeGrafter"/>
</dbReference>
<dbReference type="Gene3D" id="3.40.50.150">
    <property type="entry name" value="Vaccinia Virus protein VP39"/>
    <property type="match status" value="1"/>
</dbReference>
<feature type="region of interest" description="Disordered" evidence="1">
    <location>
        <begin position="724"/>
        <end position="753"/>
    </location>
</feature>
<feature type="region of interest" description="Disordered" evidence="1">
    <location>
        <begin position="220"/>
        <end position="241"/>
    </location>
</feature>
<feature type="region of interest" description="Disordered" evidence="1">
    <location>
        <begin position="496"/>
        <end position="522"/>
    </location>
</feature>
<feature type="compositionally biased region" description="Basic and acidic residues" evidence="1">
    <location>
        <begin position="451"/>
        <end position="460"/>
    </location>
</feature>
<dbReference type="GO" id="GO:0000963">
    <property type="term" value="P:mitochondrial RNA processing"/>
    <property type="evidence" value="ECO:0007669"/>
    <property type="project" value="TreeGrafter"/>
</dbReference>
<dbReference type="VEuPathDB" id="CryptoDB:Cvel_10411"/>
<feature type="compositionally biased region" description="Low complexity" evidence="1">
    <location>
        <begin position="464"/>
        <end position="475"/>
    </location>
</feature>
<organism evidence="2">
    <name type="scientific">Chromera velia CCMP2878</name>
    <dbReference type="NCBI Taxonomy" id="1169474"/>
    <lineage>
        <taxon>Eukaryota</taxon>
        <taxon>Sar</taxon>
        <taxon>Alveolata</taxon>
        <taxon>Colpodellida</taxon>
        <taxon>Chromeraceae</taxon>
        <taxon>Chromera</taxon>
    </lineage>
</organism>
<sequence>MRAESEKEIAAICLRRVSSFSLINCSTALSRLAKLGASQKKPPESVLRRVNQILSESLKKKQKDEKENEGDKVQLRQLGSILWACAKLKMSSEDRFSAIRSHALFILEGRTDASFGSGGSKQSTPVQPQEISNLLWACARLELKDPPLLRVLDQAAAEFAAQMTSQGLSNCLWSYGQMQRGGLSCVTKVEKQNISMETFNPQETASSLWASARIAVALERSDEGEGEKDNAEDASTPLPSKSSLKKVANRLIDHAVGLLRRSANRFSVQQLANVLWAIAKLSEAFRGEIPPEALSLSRTSAAELGSRLDSDPKAAAPAELSMAAWACGSLGIPSLLLRPPMRRVVSLLRGGELGGQGVANLVWGLAKAVEANRAERLGELSEKNVEVAVGIAERLMEFVAPLCRENAVTPPDLSQISWGLARLSALLDCSQLGRAAHSLAAGAASLLRAAEEEKASEGKSQRHTPSGSSPSTWTSGQLSTVCVSLAKLGVQVWEHGGEGEEVLEETDRQGAEGEEEEEETDDLREATRVLARVCRRRARRGQLASRDLSGIVWAFAEMGPRGGRPRLLRSLSSAAVAQREDFNAQELLKFVGAFERAGGSDERLSALLAEDRLFSPQLPGLPSLKLTARAPGRRFEGTGVALWDAAFVLAEWIARVCLGGGGGQTNVVPEAVESGEKKKRRKTISDEQEENGKVHGKEDSLLRKPSESLSRLLSFPSVAGLFDSSGTNDEKKGKEGKGKKRSREGDGESVKKKEKKNVSCVEIGAGLGLPSFACAMLGMKVIATDGDKDVIELLEKNIEANSEILTSAGGSVRSAYLLWGDTAQAQEAAEIIDSEDRNTQEILTYPDLVLAADVVYGNQEGVWKQLSDTLRDVCGPETLLLLANVQRFPRGDPRGEWKFYEMLQAHFHSVEIPHASLHAETAGQKNRSGSCMVSALCKRNSRDVFQ</sequence>
<feature type="region of interest" description="Disordered" evidence="1">
    <location>
        <begin position="664"/>
        <end position="705"/>
    </location>
</feature>
<dbReference type="GO" id="GO:0044528">
    <property type="term" value="P:regulation of mitochondrial mRNA stability"/>
    <property type="evidence" value="ECO:0007669"/>
    <property type="project" value="TreeGrafter"/>
</dbReference>
<feature type="compositionally biased region" description="Basic and acidic residues" evidence="1">
    <location>
        <begin position="690"/>
        <end position="705"/>
    </location>
</feature>
<dbReference type="InterPro" id="IPR029063">
    <property type="entry name" value="SAM-dependent_MTases_sf"/>
</dbReference>
<proteinExistence type="predicted"/>
<dbReference type="GO" id="GO:0005759">
    <property type="term" value="C:mitochondrial matrix"/>
    <property type="evidence" value="ECO:0007669"/>
    <property type="project" value="TreeGrafter"/>
</dbReference>
<dbReference type="PANTHER" id="PTHR21228">
    <property type="entry name" value="FAST LEU-RICH DOMAIN-CONTAINING"/>
    <property type="match status" value="1"/>
</dbReference>
<dbReference type="AlphaFoldDB" id="A0A0G4I2H1"/>